<organism evidence="5 6">
    <name type="scientific">Oenococcus oeni</name>
    <name type="common">Leuconostoc oenos</name>
    <dbReference type="NCBI Taxonomy" id="1247"/>
    <lineage>
        <taxon>Bacteria</taxon>
        <taxon>Bacillati</taxon>
        <taxon>Bacillota</taxon>
        <taxon>Bacilli</taxon>
        <taxon>Lactobacillales</taxon>
        <taxon>Lactobacillaceae</taxon>
        <taxon>Oenococcus</taxon>
    </lineage>
</organism>
<dbReference type="Pfam" id="PF01588">
    <property type="entry name" value="tRNA_bind"/>
    <property type="match status" value="1"/>
</dbReference>
<dbReference type="Gene3D" id="3.30.1940.10">
    <property type="entry name" value="YtpR-like"/>
    <property type="match status" value="1"/>
</dbReference>
<dbReference type="EMBL" id="MLOK01000045">
    <property type="protein sequence ID" value="OIM21035.1"/>
    <property type="molecule type" value="Genomic_DNA"/>
</dbReference>
<dbReference type="NCBIfam" id="NF045760">
    <property type="entry name" value="YtpR"/>
    <property type="match status" value="1"/>
</dbReference>
<dbReference type="InterPro" id="IPR037154">
    <property type="entry name" value="YtpR-like_sf"/>
</dbReference>
<dbReference type="Gene3D" id="2.40.50.140">
    <property type="entry name" value="Nucleic acid-binding proteins"/>
    <property type="match status" value="1"/>
</dbReference>
<proteinExistence type="predicted"/>
<evidence type="ECO:0000313" key="5">
    <source>
        <dbReference type="EMBL" id="OIM21035.1"/>
    </source>
</evidence>
<dbReference type="InterPro" id="IPR027855">
    <property type="entry name" value="DUF4479"/>
</dbReference>
<dbReference type="Pfam" id="PF14794">
    <property type="entry name" value="DUF4479"/>
    <property type="match status" value="1"/>
</dbReference>
<reference evidence="5 6" key="1">
    <citation type="journal article" date="2016" name="BMC Genomics">
        <title>Consensus pan-genome assembly of the specialised wine bacterium Oenococcus oeni.</title>
        <authorList>
            <person name="Sternes P.R."/>
            <person name="Borneman A.R."/>
        </authorList>
    </citation>
    <scope>NUCLEOTIDE SEQUENCE [LARGE SCALE GENOMIC DNA]</scope>
    <source>
        <strain evidence="5 6">AWRIB661</strain>
    </source>
</reference>
<keyword evidence="1 3" id="KW-0820">tRNA-binding</keyword>
<feature type="domain" description="TRNA-binding" evidence="4">
    <location>
        <begin position="80"/>
        <end position="192"/>
    </location>
</feature>
<dbReference type="InterPro" id="IPR002547">
    <property type="entry name" value="tRNA-bd_dom"/>
</dbReference>
<evidence type="ECO:0000256" key="3">
    <source>
        <dbReference type="PROSITE-ProRule" id="PRU00209"/>
    </source>
</evidence>
<evidence type="ECO:0000256" key="2">
    <source>
        <dbReference type="ARBA" id="ARBA00022884"/>
    </source>
</evidence>
<name>A0A6N4A135_OENOE</name>
<dbReference type="RefSeq" id="WP_071419297.1">
    <property type="nucleotide sequence ID" value="NZ_MLKQ01000179.1"/>
</dbReference>
<comment type="caution">
    <text evidence="5">The sequence shown here is derived from an EMBL/GenBank/DDBJ whole genome shotgun (WGS) entry which is preliminary data.</text>
</comment>
<dbReference type="Proteomes" id="UP000181728">
    <property type="component" value="Unassembled WGS sequence"/>
</dbReference>
<protein>
    <submittedName>
        <fullName evidence="5">tRNA-binding protein</fullName>
    </submittedName>
</protein>
<evidence type="ECO:0000259" key="4">
    <source>
        <dbReference type="PROSITE" id="PS50886"/>
    </source>
</evidence>
<dbReference type="InterPro" id="IPR033714">
    <property type="entry name" value="tRNA_bind_bactPheRS"/>
</dbReference>
<accession>A0A6N4A135</accession>
<keyword evidence="2 3" id="KW-0694">RNA-binding</keyword>
<dbReference type="AlphaFoldDB" id="A0A6N4A135"/>
<gene>
    <name evidence="5" type="ORF">ATX59_06255</name>
</gene>
<dbReference type="InterPro" id="IPR012340">
    <property type="entry name" value="NA-bd_OB-fold"/>
</dbReference>
<dbReference type="CDD" id="cd02796">
    <property type="entry name" value="tRNA_bind_bactPheRS"/>
    <property type="match status" value="1"/>
</dbReference>
<evidence type="ECO:0000313" key="6">
    <source>
        <dbReference type="Proteomes" id="UP000181728"/>
    </source>
</evidence>
<dbReference type="PROSITE" id="PS50886">
    <property type="entry name" value="TRBD"/>
    <property type="match status" value="1"/>
</dbReference>
<dbReference type="GO" id="GO:0000049">
    <property type="term" value="F:tRNA binding"/>
    <property type="evidence" value="ECO:0007669"/>
    <property type="project" value="UniProtKB-UniRule"/>
</dbReference>
<sequence>MLVADYNSDTLMTFLAPEEPDSSFETKKRITRIYKNDQTLAYHFSGIAPLDKGPIKLTVKKIEELNELLIQAGFKPELVYDPEAKFVIAYVDSFVKHPDSDHLHVAQVKISSDKSVQIVSGSPNLRQGIKTVACLPGAIMPSGKIIWPGKLRGVNSYGMMAAPKELGLKNAPDRPGMIVLPDDFGKVGETFDFIKGNELEFNN</sequence>
<evidence type="ECO:0000256" key="1">
    <source>
        <dbReference type="ARBA" id="ARBA00022555"/>
    </source>
</evidence>
<dbReference type="SUPFAM" id="SSF50249">
    <property type="entry name" value="Nucleic acid-binding proteins"/>
    <property type="match status" value="1"/>
</dbReference>